<organism evidence="1">
    <name type="scientific">Phaeocystis antarctica</name>
    <dbReference type="NCBI Taxonomy" id="33657"/>
    <lineage>
        <taxon>Eukaryota</taxon>
        <taxon>Haptista</taxon>
        <taxon>Haptophyta</taxon>
        <taxon>Prymnesiophyceae</taxon>
        <taxon>Phaeocystales</taxon>
        <taxon>Phaeocystaceae</taxon>
        <taxon>Phaeocystis</taxon>
    </lineage>
</organism>
<proteinExistence type="predicted"/>
<gene>
    <name evidence="1" type="ORF">PANT1444_LOCUS16622</name>
</gene>
<dbReference type="AlphaFoldDB" id="A0A7S0F705"/>
<sequence>MDRWALKYAEQCTFVVACCAGKELAETFASELRLRHCLNLWVDDGDMPKWGQLGCQGFIVGDSRHSIVCKSTSAFMQVRELAFKHCETLVETLLGSSGAPSLSSLTTLHPGAVVRLHSLSKAELNGAQAVVTEAASAATNGRCTVQTALGQSLSIKPENLALATPVGGDGCCGGGCGGGGCGEDEGGCGSADGGGGEVAEGGCVEGGCDKAGCAKKQKGQGQPQSVANAEVEAAATKLAQASRALLDGVSGDMPARMRLSLQKQEAAARDELKAAQAAQLASQAASASAEPMVPGGPPLKKEAFKGAISLGVCANDLCMCAECECGLGCTCNVSEAETCEPCTEFRAAKKQAQGNGAGGGDASAPAAVSALKADAAEMLH</sequence>
<name>A0A7S0F705_9EUKA</name>
<evidence type="ECO:0000313" key="1">
    <source>
        <dbReference type="EMBL" id="CAD8502361.1"/>
    </source>
</evidence>
<reference evidence="1" key="1">
    <citation type="submission" date="2021-01" db="EMBL/GenBank/DDBJ databases">
        <authorList>
            <person name="Corre E."/>
            <person name="Pelletier E."/>
            <person name="Niang G."/>
            <person name="Scheremetjew M."/>
            <person name="Finn R."/>
            <person name="Kale V."/>
            <person name="Holt S."/>
            <person name="Cochrane G."/>
            <person name="Meng A."/>
            <person name="Brown T."/>
            <person name="Cohen L."/>
        </authorList>
    </citation>
    <scope>NUCLEOTIDE SEQUENCE</scope>
    <source>
        <strain evidence="1">CCMP1374</strain>
    </source>
</reference>
<protein>
    <submittedName>
        <fullName evidence="1">Uncharacterized protein</fullName>
    </submittedName>
</protein>
<dbReference type="EMBL" id="HBEP01029371">
    <property type="protein sequence ID" value="CAD8502361.1"/>
    <property type="molecule type" value="Transcribed_RNA"/>
</dbReference>
<accession>A0A7S0F705</accession>